<accession>A0A8J3GGL9</accession>
<proteinExistence type="predicted"/>
<evidence type="ECO:0000313" key="2">
    <source>
        <dbReference type="EMBL" id="GHC66412.1"/>
    </source>
</evidence>
<reference evidence="2" key="2">
    <citation type="submission" date="2020-09" db="EMBL/GenBank/DDBJ databases">
        <authorList>
            <person name="Sun Q."/>
            <person name="Kim S."/>
        </authorList>
    </citation>
    <scope>NUCLEOTIDE SEQUENCE</scope>
    <source>
        <strain evidence="2">KCTC 42097</strain>
    </source>
</reference>
<dbReference type="InterPro" id="IPR036291">
    <property type="entry name" value="NAD(P)-bd_dom_sf"/>
</dbReference>
<feature type="domain" description="RmlD-like substrate binding" evidence="1">
    <location>
        <begin position="11"/>
        <end position="240"/>
    </location>
</feature>
<dbReference type="FunFam" id="3.40.50.720:FF:000702">
    <property type="entry name" value="NADH dehydrogenase (Ubiquinone)"/>
    <property type="match status" value="1"/>
</dbReference>
<dbReference type="GO" id="GO:0044877">
    <property type="term" value="F:protein-containing complex binding"/>
    <property type="evidence" value="ECO:0007669"/>
    <property type="project" value="TreeGrafter"/>
</dbReference>
<dbReference type="Pfam" id="PF04321">
    <property type="entry name" value="RmlD_sub_bind"/>
    <property type="match status" value="1"/>
</dbReference>
<gene>
    <name evidence="2" type="ORF">GCM10010136_09470</name>
</gene>
<dbReference type="Proteomes" id="UP000641137">
    <property type="component" value="Unassembled WGS sequence"/>
</dbReference>
<dbReference type="InterPro" id="IPR029903">
    <property type="entry name" value="RmlD-like-bd"/>
</dbReference>
<dbReference type="RefSeq" id="WP_189488447.1">
    <property type="nucleotide sequence ID" value="NZ_BMZO01000003.1"/>
</dbReference>
<reference evidence="2" key="1">
    <citation type="journal article" date="2014" name="Int. J. Syst. Evol. Microbiol.">
        <title>Complete genome sequence of Corynebacterium casei LMG S-19264T (=DSM 44701T), isolated from a smear-ripened cheese.</title>
        <authorList>
            <consortium name="US DOE Joint Genome Institute (JGI-PGF)"/>
            <person name="Walter F."/>
            <person name="Albersmeier A."/>
            <person name="Kalinowski J."/>
            <person name="Ruckert C."/>
        </authorList>
    </citation>
    <scope>NUCLEOTIDE SEQUENCE</scope>
    <source>
        <strain evidence="2">KCTC 42097</strain>
    </source>
</reference>
<dbReference type="PANTHER" id="PTHR12126">
    <property type="entry name" value="NADH-UBIQUINONE OXIDOREDUCTASE 39 KDA SUBUNIT-RELATED"/>
    <property type="match status" value="1"/>
</dbReference>
<dbReference type="InterPro" id="IPR051207">
    <property type="entry name" value="ComplexI_NDUFA9_subunit"/>
</dbReference>
<dbReference type="AlphaFoldDB" id="A0A8J3GGL9"/>
<evidence type="ECO:0000259" key="1">
    <source>
        <dbReference type="Pfam" id="PF04321"/>
    </source>
</evidence>
<sequence length="323" mass="34672">MTTIKDLPKLVTVFGGAGFLGRIVVQSLLRRGYRVRVASRRPHLANFVQPLGNPGLVLPVQANLRNKASIERAVQGADYVVNLVALLAESGKQTFQAVHVDGARAIAEAVARAGIGLTHVSAIGADADSASAYASTKAEGEAAVLAAMPTAVILRPSIMFGAGDNFFNRFANMARFTPFLPMVGANTKFQPVYVADVAEVVARSVDGDLAGGAIYELGGPDVCTFRELMQEMLNVTERKRVLINIPFGIAKLQAAILQNLPGKLLTVDQVELLKSDNVVSQRAVEEKRDFAGLGIKPHATSAILPSYLWRYRVTGQFFTQPTQ</sequence>
<dbReference type="EMBL" id="BMZO01000003">
    <property type="protein sequence ID" value="GHC66412.1"/>
    <property type="molecule type" value="Genomic_DNA"/>
</dbReference>
<dbReference type="PANTHER" id="PTHR12126:SF11">
    <property type="entry name" value="NADH DEHYDROGENASE [UBIQUINONE] 1 ALPHA SUBCOMPLEX SUBUNIT 9, MITOCHONDRIAL"/>
    <property type="match status" value="1"/>
</dbReference>
<evidence type="ECO:0000313" key="3">
    <source>
        <dbReference type="Proteomes" id="UP000641137"/>
    </source>
</evidence>
<dbReference type="CDD" id="cd05271">
    <property type="entry name" value="NDUFA9_like_SDR_a"/>
    <property type="match status" value="1"/>
</dbReference>
<keyword evidence="3" id="KW-1185">Reference proteome</keyword>
<dbReference type="Gene3D" id="3.40.50.720">
    <property type="entry name" value="NAD(P)-binding Rossmann-like Domain"/>
    <property type="match status" value="1"/>
</dbReference>
<dbReference type="SUPFAM" id="SSF51735">
    <property type="entry name" value="NAD(P)-binding Rossmann-fold domains"/>
    <property type="match status" value="1"/>
</dbReference>
<protein>
    <submittedName>
        <fullName evidence="2">3-beta-hydroxy-Delta(5)-steroid dehydrogenase</fullName>
    </submittedName>
</protein>
<organism evidence="2 3">
    <name type="scientific">Limoniibacter endophyticus</name>
    <dbReference type="NCBI Taxonomy" id="1565040"/>
    <lineage>
        <taxon>Bacteria</taxon>
        <taxon>Pseudomonadati</taxon>
        <taxon>Pseudomonadota</taxon>
        <taxon>Alphaproteobacteria</taxon>
        <taxon>Hyphomicrobiales</taxon>
        <taxon>Bartonellaceae</taxon>
        <taxon>Limoniibacter</taxon>
    </lineage>
</organism>
<name>A0A8J3GGL9_9HYPH</name>
<comment type="caution">
    <text evidence="2">The sequence shown here is derived from an EMBL/GenBank/DDBJ whole genome shotgun (WGS) entry which is preliminary data.</text>
</comment>